<protein>
    <submittedName>
        <fullName evidence="11">Efflux ABC transporter, permease protein</fullName>
    </submittedName>
    <submittedName>
        <fullName evidence="12">Putative ABC transporter permease protein</fullName>
    </submittedName>
</protein>
<comment type="subcellular location">
    <subcellularLocation>
        <location evidence="1">Cell membrane</location>
        <topology evidence="1">Multi-pass membrane protein</topology>
    </subcellularLocation>
</comment>
<evidence type="ECO:0000256" key="3">
    <source>
        <dbReference type="ARBA" id="ARBA00022692"/>
    </source>
</evidence>
<evidence type="ECO:0000313" key="13">
    <source>
        <dbReference type="Proteomes" id="UP000003656"/>
    </source>
</evidence>
<keyword evidence="5 8" id="KW-0472">Membrane</keyword>
<dbReference type="Pfam" id="PF02687">
    <property type="entry name" value="FtsX"/>
    <property type="match status" value="2"/>
</dbReference>
<feature type="transmembrane region" description="Helical" evidence="8">
    <location>
        <begin position="301"/>
        <end position="326"/>
    </location>
</feature>
<feature type="transmembrane region" description="Helical" evidence="8">
    <location>
        <begin position="471"/>
        <end position="493"/>
    </location>
</feature>
<keyword evidence="14" id="KW-1185">Reference proteome</keyword>
<feature type="transmembrane region" description="Helical" evidence="8">
    <location>
        <begin position="346"/>
        <end position="370"/>
    </location>
</feature>
<evidence type="ECO:0000313" key="11">
    <source>
        <dbReference type="EMBL" id="EFA23456.1"/>
    </source>
</evidence>
<evidence type="ECO:0000313" key="14">
    <source>
        <dbReference type="Proteomes" id="UP000029074"/>
    </source>
</evidence>
<feature type="transmembrane region" description="Helical" evidence="8">
    <location>
        <begin position="12"/>
        <end position="36"/>
    </location>
</feature>
<feature type="transmembrane region" description="Helical" evidence="8">
    <location>
        <begin position="820"/>
        <end position="844"/>
    </location>
</feature>
<reference evidence="11 13" key="1">
    <citation type="submission" date="2009-11" db="EMBL/GenBank/DDBJ databases">
        <authorList>
            <person name="Weinstock G."/>
            <person name="Sodergren E."/>
            <person name="Clifton S."/>
            <person name="Fulton L."/>
            <person name="Fulton B."/>
            <person name="Courtney L."/>
            <person name="Fronick C."/>
            <person name="Harrison M."/>
            <person name="Strong C."/>
            <person name="Farmer C."/>
            <person name="Delahaunty K."/>
            <person name="Markovic C."/>
            <person name="Hall O."/>
            <person name="Minx P."/>
            <person name="Tomlinson C."/>
            <person name="Mitreva M."/>
            <person name="Nelson J."/>
            <person name="Hou S."/>
            <person name="Wollam A."/>
            <person name="Pepin K.H."/>
            <person name="Johnson M."/>
            <person name="Bhonagiri V."/>
            <person name="Nash W.E."/>
            <person name="Warren W."/>
            <person name="Chinwalla A."/>
            <person name="Mardis E.R."/>
            <person name="Wilson R.K."/>
        </authorList>
    </citation>
    <scope>NUCLEOTIDE SEQUENCE [LARGE SCALE GENOMIC DNA]</scope>
    <source>
        <strain evidence="11 13">DSM 20093</strain>
    </source>
</reference>
<dbReference type="Proteomes" id="UP000003656">
    <property type="component" value="Unassembled WGS sequence"/>
</dbReference>
<evidence type="ECO:0000256" key="8">
    <source>
        <dbReference type="SAM" id="Phobius"/>
    </source>
</evidence>
<evidence type="ECO:0000313" key="12">
    <source>
        <dbReference type="EMBL" id="KFI57255.1"/>
    </source>
</evidence>
<dbReference type="eggNOG" id="COG4591">
    <property type="taxonomic scope" value="Bacteria"/>
</dbReference>
<dbReference type="InterPro" id="IPR003838">
    <property type="entry name" value="ABC3_permease_C"/>
</dbReference>
<comment type="caution">
    <text evidence="11">The sequence shown here is derived from an EMBL/GenBank/DDBJ whole genome shotgun (WGS) entry which is preliminary data.</text>
</comment>
<feature type="domain" description="ABC3 transporter permease C-terminal" evidence="9">
    <location>
        <begin position="305"/>
        <end position="424"/>
    </location>
</feature>
<dbReference type="OrthoDB" id="9780560at2"/>
<accession>D1NS04</accession>
<feature type="transmembrane region" description="Helical" evidence="8">
    <location>
        <begin position="390"/>
        <end position="411"/>
    </location>
</feature>
<dbReference type="Pfam" id="PF12704">
    <property type="entry name" value="MacB_PCD"/>
    <property type="match status" value="1"/>
</dbReference>
<dbReference type="STRING" id="561180.BIFGAL_02558"/>
<evidence type="ECO:0000256" key="1">
    <source>
        <dbReference type="ARBA" id="ARBA00004651"/>
    </source>
</evidence>
<dbReference type="PANTHER" id="PTHR30572">
    <property type="entry name" value="MEMBRANE COMPONENT OF TRANSPORTER-RELATED"/>
    <property type="match status" value="1"/>
</dbReference>
<reference evidence="12 14" key="2">
    <citation type="submission" date="2014-03" db="EMBL/GenBank/DDBJ databases">
        <title>Genomics of Bifidobacteria.</title>
        <authorList>
            <person name="Ventura M."/>
            <person name="Milani C."/>
            <person name="Lugli G.A."/>
        </authorList>
    </citation>
    <scope>NUCLEOTIDE SEQUENCE [LARGE SCALE GENOMIC DNA]</scope>
    <source>
        <strain evidence="12 14">LMG 11596</strain>
    </source>
</reference>
<dbReference type="AlphaFoldDB" id="D1NS04"/>
<keyword evidence="3 8" id="KW-0812">Transmembrane</keyword>
<dbReference type="InterPro" id="IPR025857">
    <property type="entry name" value="MacB_PCD"/>
</dbReference>
<dbReference type="GO" id="GO:0022857">
    <property type="term" value="F:transmembrane transporter activity"/>
    <property type="evidence" value="ECO:0007669"/>
    <property type="project" value="TreeGrafter"/>
</dbReference>
<evidence type="ECO:0000256" key="7">
    <source>
        <dbReference type="SAM" id="MobiDB-lite"/>
    </source>
</evidence>
<name>D1NS04_9BIFI</name>
<keyword evidence="4 8" id="KW-1133">Transmembrane helix</keyword>
<gene>
    <name evidence="12" type="ORF">BGLCM_1499</name>
    <name evidence="11" type="ORF">BIFGAL_02558</name>
</gene>
<dbReference type="eggNOG" id="COG0577">
    <property type="taxonomic scope" value="Bacteria"/>
</dbReference>
<evidence type="ECO:0000259" key="10">
    <source>
        <dbReference type="Pfam" id="PF12704"/>
    </source>
</evidence>
<feature type="region of interest" description="Disordered" evidence="7">
    <location>
        <begin position="61"/>
        <end position="89"/>
    </location>
</feature>
<sequence>MWRLTLTMMKKNLRMLIPAGIAVIISTMFITCSLIFGDAMTASIRDQVTAGFGNANWVVSPGQPDDSATTIHTQDDDVTDDGTQEPVDEWEPTVGSFQVEQARRIIDSTTKADSTAKLVGTRADVQISARLVVGDDNTNGLAIAPGSDTALLPLTISKGHQPSGANEVAIPEKLAQRLGLNLGDTVTLVHTSPMPDEHNQMREYRCTPTIVGFTTDPSGTFSYYGGAMVLSEHDIATLLGKASFNDVPCYRMLFTMTGSAAVQSAAVQRLNHEMTVQVDSREVIAQTAIKAMTGDSGITKTFLLCFGGLALIVAALVIANTFQVLVAQRRRTLALLRIIGARQGQVYRSVVLESVLLGLVSSALGVGAGIGVMQMVANSHVLESMVPLHVVLTVWTFVVPIVFGTIATMLASLGAARMAMRVTPLEAMRPVEISEQAQTRRLRGVLGLLMILVGIGCCMLGVWKADDDRALFAAMLGCAMTFVGIAVTARFWLPWLMKGLGTLASHCGPSATLASANIAKNPRRVAATGTALLIGVTLVATMGTGAACAKQTMNTALATRYSVDIVIADVPSDQAAALTARVSKHTGVRDVLNAPLVTTTVTGNVPDAMRQQGAGPDLTLLGVPNVEALSKVLNVDCSHLQWNDHTVIVPKYLPSTGKELNAGPQLTVTTDGDHKSSAAADVTLQTQTLDFRGVMPRSLAIGFVPDSLFDNGELQASSSTLLVAVDSHNDTSLANLMDALSKDIASVPQAQLTGPVAEKQQWDQMVDMMLMMLVVLLAVAVIIALIGVANTLSLSVIERTRESATLRAIGMTKRQLRRSLGIEACLITVVSSVVGLVLGTAFGALGTYMVMKSAIGDFSFAIDWRVDIAIIVIAILAALVASIGPARRANSVPPVEALAEA</sequence>
<feature type="transmembrane region" description="Helical" evidence="8">
    <location>
        <begin position="768"/>
        <end position="797"/>
    </location>
</feature>
<comment type="similarity">
    <text evidence="6">Belongs to the ABC-4 integral membrane protein family.</text>
</comment>
<dbReference type="Proteomes" id="UP000029074">
    <property type="component" value="Unassembled WGS sequence"/>
</dbReference>
<organism evidence="11 13">
    <name type="scientific">Bifidobacterium gallicum DSM 20093 = LMG 11596</name>
    <dbReference type="NCBI Taxonomy" id="561180"/>
    <lineage>
        <taxon>Bacteria</taxon>
        <taxon>Bacillati</taxon>
        <taxon>Actinomycetota</taxon>
        <taxon>Actinomycetes</taxon>
        <taxon>Bifidobacteriales</taxon>
        <taxon>Bifidobacteriaceae</taxon>
        <taxon>Bifidobacterium</taxon>
    </lineage>
</organism>
<evidence type="ECO:0000256" key="4">
    <source>
        <dbReference type="ARBA" id="ARBA00022989"/>
    </source>
</evidence>
<evidence type="ECO:0000256" key="6">
    <source>
        <dbReference type="ARBA" id="ARBA00038076"/>
    </source>
</evidence>
<feature type="compositionally biased region" description="Acidic residues" evidence="7">
    <location>
        <begin position="76"/>
        <end position="89"/>
    </location>
</feature>
<dbReference type="PANTHER" id="PTHR30572:SF4">
    <property type="entry name" value="ABC TRANSPORTER PERMEASE YTRF"/>
    <property type="match status" value="1"/>
</dbReference>
<dbReference type="EMBL" id="ABXB03000001">
    <property type="protein sequence ID" value="EFA23456.1"/>
    <property type="molecule type" value="Genomic_DNA"/>
</dbReference>
<feature type="domain" description="MacB-like periplasmic core" evidence="10">
    <location>
        <begin position="21"/>
        <end position="235"/>
    </location>
</feature>
<feature type="transmembrane region" description="Helical" evidence="8">
    <location>
        <begin position="864"/>
        <end position="883"/>
    </location>
</feature>
<dbReference type="EMBL" id="JGYW01000011">
    <property type="protein sequence ID" value="KFI57255.1"/>
    <property type="molecule type" value="Genomic_DNA"/>
</dbReference>
<evidence type="ECO:0000256" key="2">
    <source>
        <dbReference type="ARBA" id="ARBA00022475"/>
    </source>
</evidence>
<evidence type="ECO:0000256" key="5">
    <source>
        <dbReference type="ARBA" id="ARBA00023136"/>
    </source>
</evidence>
<feature type="transmembrane region" description="Helical" evidence="8">
    <location>
        <begin position="525"/>
        <end position="547"/>
    </location>
</feature>
<evidence type="ECO:0000259" key="9">
    <source>
        <dbReference type="Pfam" id="PF02687"/>
    </source>
</evidence>
<dbReference type="GO" id="GO:0005886">
    <property type="term" value="C:plasma membrane"/>
    <property type="evidence" value="ECO:0007669"/>
    <property type="project" value="UniProtKB-SubCell"/>
</dbReference>
<feature type="transmembrane region" description="Helical" evidence="8">
    <location>
        <begin position="445"/>
        <end position="465"/>
    </location>
</feature>
<keyword evidence="2" id="KW-1003">Cell membrane</keyword>
<proteinExistence type="inferred from homology"/>
<dbReference type="RefSeq" id="WP_006293937.1">
    <property type="nucleotide sequence ID" value="NZ_ABXB03000001.1"/>
</dbReference>
<dbReference type="InterPro" id="IPR050250">
    <property type="entry name" value="Macrolide_Exporter_MacB"/>
</dbReference>
<feature type="domain" description="ABC3 transporter permease C-terminal" evidence="9">
    <location>
        <begin position="775"/>
        <end position="893"/>
    </location>
</feature>